<feature type="compositionally biased region" description="Polar residues" evidence="1">
    <location>
        <begin position="521"/>
        <end position="530"/>
    </location>
</feature>
<evidence type="ECO:0000256" key="1">
    <source>
        <dbReference type="SAM" id="MobiDB-lite"/>
    </source>
</evidence>
<evidence type="ECO:0000313" key="3">
    <source>
        <dbReference type="EMBL" id="XBH04428.1"/>
    </source>
</evidence>
<feature type="compositionally biased region" description="Polar residues" evidence="1">
    <location>
        <begin position="212"/>
        <end position="227"/>
    </location>
</feature>
<evidence type="ECO:0008006" key="4">
    <source>
        <dbReference type="Google" id="ProtNLM"/>
    </source>
</evidence>
<accession>A0AAU7CH67</accession>
<feature type="compositionally biased region" description="Polar residues" evidence="1">
    <location>
        <begin position="241"/>
        <end position="252"/>
    </location>
</feature>
<evidence type="ECO:0000256" key="2">
    <source>
        <dbReference type="SAM" id="SignalP"/>
    </source>
</evidence>
<dbReference type="EMBL" id="CP155447">
    <property type="protein sequence ID" value="XBH04428.1"/>
    <property type="molecule type" value="Genomic_DNA"/>
</dbReference>
<feature type="compositionally biased region" description="Low complexity" evidence="1">
    <location>
        <begin position="271"/>
        <end position="286"/>
    </location>
</feature>
<feature type="chain" id="PRO_5043683417" description="Ser-Thr-rich glycosyl-phosphatidyl-inositol-anchored membrane family protein" evidence="2">
    <location>
        <begin position="24"/>
        <end position="530"/>
    </location>
</feature>
<protein>
    <recommendedName>
        <fullName evidence="4">Ser-Thr-rich glycosyl-phosphatidyl-inositol-anchored membrane family protein</fullName>
    </recommendedName>
</protein>
<sequence length="530" mass="57476">MRLASIGLGLALILGLSTPASIAAPPPARASRVPTLYHKNRSFRIPFNVDPSERSRLKEVQLWVSNDDGFTWKAKTTTPPDRPSFTFKATEDDEYWFAVRTLDTQGRLYPSDDDQVEPSMKVIVDTKPPSLVLESDGRRGSGASVRWEVHDEHLALGSLVIEYQVDGADKWRKVSINQLALIGSETWDAGTAEPLTVRAQIEDRAGNIAQSTITLPEGTPSNPSLAGSQDAEFLAPPPLSSGPNFQNSASRTRASEPRDVFPPPTRISKRNAPAPIANEPNPFTASPDEEAEPFESPAPKEAPAAPSRSLLVKDTHFSLQYEVEDAGPDGPSTVELFVSSDGGRNWNRRCEDQDRVSPIQVDLPGEGTFGLCLVARSASGLGDLPPRPGDPPQIWVEVDSTPPSVVMPKAPTVGTGQFAGKVAIYWQATDFHLPSHPVTIFWRPERGGENWQPIGPPMENKGRTIWNVPPNVPPRIHLRIEVVDTVGNIGSIETTDVGPVIVDRSHPKSRIIGLDPAAKTGTGSKESSTK</sequence>
<proteinExistence type="predicted"/>
<feature type="region of interest" description="Disordered" evidence="1">
    <location>
        <begin position="212"/>
        <end position="307"/>
    </location>
</feature>
<dbReference type="SUPFAM" id="SSF50939">
    <property type="entry name" value="Sialidases"/>
    <property type="match status" value="1"/>
</dbReference>
<feature type="compositionally biased region" description="Low complexity" evidence="1">
    <location>
        <begin position="294"/>
        <end position="307"/>
    </location>
</feature>
<dbReference type="AlphaFoldDB" id="A0AAU7CH67"/>
<feature type="region of interest" description="Disordered" evidence="1">
    <location>
        <begin position="511"/>
        <end position="530"/>
    </location>
</feature>
<organism evidence="3">
    <name type="scientific">Singulisphaera sp. Ch08</name>
    <dbReference type="NCBI Taxonomy" id="3120278"/>
    <lineage>
        <taxon>Bacteria</taxon>
        <taxon>Pseudomonadati</taxon>
        <taxon>Planctomycetota</taxon>
        <taxon>Planctomycetia</taxon>
        <taxon>Isosphaerales</taxon>
        <taxon>Isosphaeraceae</taxon>
        <taxon>Singulisphaera</taxon>
    </lineage>
</organism>
<gene>
    <name evidence="3" type="ORF">V5E97_39980</name>
</gene>
<keyword evidence="2" id="KW-0732">Signal</keyword>
<feature type="signal peptide" evidence="2">
    <location>
        <begin position="1"/>
        <end position="23"/>
    </location>
</feature>
<dbReference type="InterPro" id="IPR036278">
    <property type="entry name" value="Sialidase_sf"/>
</dbReference>
<name>A0AAU7CH67_9BACT</name>
<dbReference type="RefSeq" id="WP_406697190.1">
    <property type="nucleotide sequence ID" value="NZ_CP155447.1"/>
</dbReference>
<reference evidence="3" key="1">
    <citation type="submission" date="2024-05" db="EMBL/GenBank/DDBJ databases">
        <title>Planctomycetes of the genus Singulisphaera possess chitinolytic capabilities.</title>
        <authorList>
            <person name="Ivanova A."/>
        </authorList>
    </citation>
    <scope>NUCLEOTIDE SEQUENCE</scope>
    <source>
        <strain evidence="3">Ch08T</strain>
    </source>
</reference>